<sequence>MAMLEAGVFAPDFTLKDQKGNEVRLSQFRGKKVVVYFYPKDLTPGCTREACAYAGLSSQFDADNVVILGISKDSVASHEKFAVKHNLPFILLSDENKEVLEAFGVWQEKKMYGKVSMGVVRSTFVLDEDGKIIKVFKRAKPDTNAQEALDFIRNYQKV</sequence>
<organism evidence="15 16">
    <name type="scientific">Succinatimonas hippei (strain DSM 22608 / JCM 16073 / KCTC 15190 / YIT 12066)</name>
    <dbReference type="NCBI Taxonomy" id="762983"/>
    <lineage>
        <taxon>Bacteria</taxon>
        <taxon>Pseudomonadati</taxon>
        <taxon>Pseudomonadota</taxon>
        <taxon>Gammaproteobacteria</taxon>
        <taxon>Aeromonadales</taxon>
        <taxon>Succinivibrionaceae</taxon>
        <taxon>Succinatimonas</taxon>
    </lineage>
</organism>
<dbReference type="PANTHER" id="PTHR42801">
    <property type="entry name" value="THIOREDOXIN-DEPENDENT PEROXIDE REDUCTASE"/>
    <property type="match status" value="1"/>
</dbReference>
<dbReference type="EMBL" id="AEVO01000028">
    <property type="protein sequence ID" value="EFY07573.1"/>
    <property type="molecule type" value="Genomic_DNA"/>
</dbReference>
<keyword evidence="5" id="KW-0049">Antioxidant</keyword>
<dbReference type="Gene3D" id="3.40.30.10">
    <property type="entry name" value="Glutaredoxin"/>
    <property type="match status" value="1"/>
</dbReference>
<dbReference type="InterPro" id="IPR036249">
    <property type="entry name" value="Thioredoxin-like_sf"/>
</dbReference>
<keyword evidence="8" id="KW-0676">Redox-active center</keyword>
<keyword evidence="16" id="KW-1185">Reference proteome</keyword>
<evidence type="ECO:0000256" key="7">
    <source>
        <dbReference type="ARBA" id="ARBA00023157"/>
    </source>
</evidence>
<gene>
    <name evidence="15" type="ORF">HMPREF9444_00620</name>
</gene>
<dbReference type="Pfam" id="PF00578">
    <property type="entry name" value="AhpC-TSA"/>
    <property type="match status" value="1"/>
</dbReference>
<evidence type="ECO:0000256" key="1">
    <source>
        <dbReference type="ARBA" id="ARBA00003330"/>
    </source>
</evidence>
<dbReference type="Proteomes" id="UP000018458">
    <property type="component" value="Unassembled WGS sequence"/>
</dbReference>
<comment type="caution">
    <text evidence="15">The sequence shown here is derived from an EMBL/GenBank/DDBJ whole genome shotgun (WGS) entry which is preliminary data.</text>
</comment>
<protein>
    <recommendedName>
        <fullName evidence="3">thioredoxin-dependent peroxiredoxin</fullName>
        <ecNumber evidence="3">1.11.1.24</ecNumber>
    </recommendedName>
    <alternativeName>
        <fullName evidence="9">Thioredoxin peroxidase</fullName>
    </alternativeName>
    <alternativeName>
        <fullName evidence="11">Thioredoxin-dependent peroxiredoxin Bcp</fullName>
    </alternativeName>
</protein>
<evidence type="ECO:0000313" key="16">
    <source>
        <dbReference type="Proteomes" id="UP000018458"/>
    </source>
</evidence>
<dbReference type="EC" id="1.11.1.24" evidence="3"/>
<name>E8LIU9_SUCHY</name>
<dbReference type="HOGENOM" id="CLU_042529_14_1_6"/>
<evidence type="ECO:0000256" key="6">
    <source>
        <dbReference type="ARBA" id="ARBA00023002"/>
    </source>
</evidence>
<evidence type="ECO:0000256" key="10">
    <source>
        <dbReference type="ARBA" id="ARBA00038489"/>
    </source>
</evidence>
<dbReference type="GO" id="GO:0008379">
    <property type="term" value="F:thioredoxin peroxidase activity"/>
    <property type="evidence" value="ECO:0007669"/>
    <property type="project" value="TreeGrafter"/>
</dbReference>
<dbReference type="eggNOG" id="COG1225">
    <property type="taxonomic scope" value="Bacteria"/>
</dbReference>
<dbReference type="NCBIfam" id="NF006960">
    <property type="entry name" value="PRK09437.1"/>
    <property type="match status" value="1"/>
</dbReference>
<dbReference type="AlphaFoldDB" id="E8LIU9"/>
<evidence type="ECO:0000313" key="15">
    <source>
        <dbReference type="EMBL" id="EFY07573.1"/>
    </source>
</evidence>
<dbReference type="FunFam" id="3.40.30.10:FF:000007">
    <property type="entry name" value="Thioredoxin-dependent thiol peroxidase"/>
    <property type="match status" value="1"/>
</dbReference>
<dbReference type="PROSITE" id="PS51352">
    <property type="entry name" value="THIOREDOXIN_2"/>
    <property type="match status" value="1"/>
</dbReference>
<reference evidence="15 16" key="1">
    <citation type="submission" date="2011-01" db="EMBL/GenBank/DDBJ databases">
        <authorList>
            <person name="Weinstock G."/>
            <person name="Sodergren E."/>
            <person name="Clifton S."/>
            <person name="Fulton L."/>
            <person name="Fulton B."/>
            <person name="Courtney L."/>
            <person name="Fronick C."/>
            <person name="Harrison M."/>
            <person name="Strong C."/>
            <person name="Farmer C."/>
            <person name="Delahaunty K."/>
            <person name="Markovic C."/>
            <person name="Hall O."/>
            <person name="Minx P."/>
            <person name="Tomlinson C."/>
            <person name="Mitreva M."/>
            <person name="Hou S."/>
            <person name="Chen J."/>
            <person name="Wollam A."/>
            <person name="Pepin K.H."/>
            <person name="Johnson M."/>
            <person name="Bhonagiri V."/>
            <person name="Zhang X."/>
            <person name="Suruliraj S."/>
            <person name="Warren W."/>
            <person name="Chinwalla A."/>
            <person name="Mardis E.R."/>
            <person name="Wilson R.K."/>
        </authorList>
    </citation>
    <scope>NUCLEOTIDE SEQUENCE [LARGE SCALE GENOMIC DNA]</scope>
    <source>
        <strain evidence="16">DSM 22608 / JCM 16073 / KCTC 15190 / YIT 12066</strain>
    </source>
</reference>
<keyword evidence="7" id="KW-1015">Disulfide bond</keyword>
<keyword evidence="4 15" id="KW-0575">Peroxidase</keyword>
<dbReference type="GO" id="GO:0045454">
    <property type="term" value="P:cell redox homeostasis"/>
    <property type="evidence" value="ECO:0007669"/>
    <property type="project" value="TreeGrafter"/>
</dbReference>
<comment type="function">
    <text evidence="1">Thiol-specific peroxidase that catalyzes the reduction of hydrogen peroxide and organic hydroperoxides to water and alcohols, respectively. Plays a role in cell protection against oxidative stress by detoxifying peroxides and as sensor of hydrogen peroxide-mediated signaling events.</text>
</comment>
<dbReference type="GO" id="GO:0034599">
    <property type="term" value="P:cellular response to oxidative stress"/>
    <property type="evidence" value="ECO:0007669"/>
    <property type="project" value="TreeGrafter"/>
</dbReference>
<comment type="similarity">
    <text evidence="10">Belongs to the peroxiredoxin family. BCP/PrxQ subfamily.</text>
</comment>
<comment type="subunit">
    <text evidence="2">Monomer.</text>
</comment>
<feature type="domain" description="Thioredoxin" evidence="14">
    <location>
        <begin position="4"/>
        <end position="157"/>
    </location>
</feature>
<evidence type="ECO:0000256" key="13">
    <source>
        <dbReference type="PIRSR" id="PIRSR000239-1"/>
    </source>
</evidence>
<dbReference type="PANTHER" id="PTHR42801:SF4">
    <property type="entry name" value="AHPC_TSA FAMILY PROTEIN"/>
    <property type="match status" value="1"/>
</dbReference>
<evidence type="ECO:0000256" key="11">
    <source>
        <dbReference type="ARBA" id="ARBA00042639"/>
    </source>
</evidence>
<evidence type="ECO:0000259" key="14">
    <source>
        <dbReference type="PROSITE" id="PS51352"/>
    </source>
</evidence>
<dbReference type="InterPro" id="IPR024706">
    <property type="entry name" value="Peroxiredoxin_AhpC-typ"/>
</dbReference>
<dbReference type="GO" id="GO:0005737">
    <property type="term" value="C:cytoplasm"/>
    <property type="evidence" value="ECO:0007669"/>
    <property type="project" value="TreeGrafter"/>
</dbReference>
<feature type="active site" description="Cysteine sulfenic acid (-SOH) intermediate; for peroxidase activity" evidence="13">
    <location>
        <position position="46"/>
    </location>
</feature>
<comment type="catalytic activity">
    <reaction evidence="12">
        <text>a hydroperoxide + [thioredoxin]-dithiol = an alcohol + [thioredoxin]-disulfide + H2O</text>
        <dbReference type="Rhea" id="RHEA:62620"/>
        <dbReference type="Rhea" id="RHEA-COMP:10698"/>
        <dbReference type="Rhea" id="RHEA-COMP:10700"/>
        <dbReference type="ChEBI" id="CHEBI:15377"/>
        <dbReference type="ChEBI" id="CHEBI:29950"/>
        <dbReference type="ChEBI" id="CHEBI:30879"/>
        <dbReference type="ChEBI" id="CHEBI:35924"/>
        <dbReference type="ChEBI" id="CHEBI:50058"/>
        <dbReference type="EC" id="1.11.1.24"/>
    </reaction>
</comment>
<keyword evidence="6 15" id="KW-0560">Oxidoreductase</keyword>
<dbReference type="SUPFAM" id="SSF52833">
    <property type="entry name" value="Thioredoxin-like"/>
    <property type="match status" value="1"/>
</dbReference>
<evidence type="ECO:0000256" key="8">
    <source>
        <dbReference type="ARBA" id="ARBA00023284"/>
    </source>
</evidence>
<proteinExistence type="inferred from homology"/>
<dbReference type="PIRSF" id="PIRSF000239">
    <property type="entry name" value="AHPC"/>
    <property type="match status" value="1"/>
</dbReference>
<accession>E8LIU9</accession>
<evidence type="ECO:0000256" key="12">
    <source>
        <dbReference type="ARBA" id="ARBA00049091"/>
    </source>
</evidence>
<dbReference type="InterPro" id="IPR013766">
    <property type="entry name" value="Thioredoxin_domain"/>
</dbReference>
<evidence type="ECO:0000256" key="3">
    <source>
        <dbReference type="ARBA" id="ARBA00013017"/>
    </source>
</evidence>
<evidence type="ECO:0000256" key="5">
    <source>
        <dbReference type="ARBA" id="ARBA00022862"/>
    </source>
</evidence>
<dbReference type="InterPro" id="IPR050924">
    <property type="entry name" value="Peroxiredoxin_BCP/PrxQ"/>
</dbReference>
<dbReference type="InterPro" id="IPR000866">
    <property type="entry name" value="AhpC/TSA"/>
</dbReference>
<evidence type="ECO:0000256" key="4">
    <source>
        <dbReference type="ARBA" id="ARBA00022559"/>
    </source>
</evidence>
<dbReference type="STRING" id="762983.HMPREF9444_00620"/>
<evidence type="ECO:0000256" key="2">
    <source>
        <dbReference type="ARBA" id="ARBA00011245"/>
    </source>
</evidence>
<evidence type="ECO:0000256" key="9">
    <source>
        <dbReference type="ARBA" id="ARBA00032824"/>
    </source>
</evidence>
<dbReference type="CDD" id="cd03017">
    <property type="entry name" value="PRX_BCP"/>
    <property type="match status" value="1"/>
</dbReference>